<dbReference type="InterPro" id="IPR007219">
    <property type="entry name" value="XnlR_reg_dom"/>
</dbReference>
<reference evidence="10" key="1">
    <citation type="submission" date="2021-07" db="EMBL/GenBank/DDBJ databases">
        <authorList>
            <person name="Branca A.L. A."/>
        </authorList>
    </citation>
    <scope>NUCLEOTIDE SEQUENCE</scope>
</reference>
<dbReference type="GO" id="GO:0000981">
    <property type="term" value="F:DNA-binding transcription factor activity, RNA polymerase II-specific"/>
    <property type="evidence" value="ECO:0007669"/>
    <property type="project" value="InterPro"/>
</dbReference>
<feature type="domain" description="Zn(2)-C6 fungal-type" evidence="9">
    <location>
        <begin position="44"/>
        <end position="73"/>
    </location>
</feature>
<gene>
    <name evidence="10" type="ORF">PSALAMII_LOCUS8531</name>
</gene>
<feature type="transmembrane region" description="Helical" evidence="8">
    <location>
        <begin position="556"/>
        <end position="575"/>
    </location>
</feature>
<feature type="compositionally biased region" description="Polar residues" evidence="7">
    <location>
        <begin position="7"/>
        <end position="19"/>
    </location>
</feature>
<dbReference type="PROSITE" id="PS00463">
    <property type="entry name" value="ZN2_CY6_FUNGAL_1"/>
    <property type="match status" value="1"/>
</dbReference>
<keyword evidence="2" id="KW-0479">Metal-binding</keyword>
<dbReference type="Pfam" id="PF04082">
    <property type="entry name" value="Fungal_trans"/>
    <property type="match status" value="1"/>
</dbReference>
<organism evidence="10 11">
    <name type="scientific">Penicillium salamii</name>
    <dbReference type="NCBI Taxonomy" id="1612424"/>
    <lineage>
        <taxon>Eukaryota</taxon>
        <taxon>Fungi</taxon>
        <taxon>Dikarya</taxon>
        <taxon>Ascomycota</taxon>
        <taxon>Pezizomycotina</taxon>
        <taxon>Eurotiomycetes</taxon>
        <taxon>Eurotiomycetidae</taxon>
        <taxon>Eurotiales</taxon>
        <taxon>Aspergillaceae</taxon>
        <taxon>Penicillium</taxon>
    </lineage>
</organism>
<feature type="region of interest" description="Disordered" evidence="7">
    <location>
        <begin position="1"/>
        <end position="43"/>
    </location>
</feature>
<dbReference type="GO" id="GO:0008270">
    <property type="term" value="F:zinc ion binding"/>
    <property type="evidence" value="ECO:0007669"/>
    <property type="project" value="InterPro"/>
</dbReference>
<dbReference type="OrthoDB" id="2579025at2759"/>
<dbReference type="Gene3D" id="4.10.240.10">
    <property type="entry name" value="Zn(2)-C6 fungal-type DNA-binding domain"/>
    <property type="match status" value="1"/>
</dbReference>
<evidence type="ECO:0000313" key="10">
    <source>
        <dbReference type="EMBL" id="CAG8408210.1"/>
    </source>
</evidence>
<dbReference type="GO" id="GO:0043565">
    <property type="term" value="F:sequence-specific DNA binding"/>
    <property type="evidence" value="ECO:0007669"/>
    <property type="project" value="TreeGrafter"/>
</dbReference>
<evidence type="ECO:0000256" key="6">
    <source>
        <dbReference type="ARBA" id="ARBA00023242"/>
    </source>
</evidence>
<evidence type="ECO:0000313" key="11">
    <source>
        <dbReference type="Proteomes" id="UP001152649"/>
    </source>
</evidence>
<keyword evidence="11" id="KW-1185">Reference proteome</keyword>
<evidence type="ECO:0000256" key="3">
    <source>
        <dbReference type="ARBA" id="ARBA00023015"/>
    </source>
</evidence>
<dbReference type="Pfam" id="PF00172">
    <property type="entry name" value="Zn_clus"/>
    <property type="match status" value="1"/>
</dbReference>
<dbReference type="InterPro" id="IPR051711">
    <property type="entry name" value="Stress_Response_Reg"/>
</dbReference>
<dbReference type="PROSITE" id="PS50048">
    <property type="entry name" value="ZN2_CY6_FUNGAL_2"/>
    <property type="match status" value="1"/>
</dbReference>
<evidence type="ECO:0000259" key="9">
    <source>
        <dbReference type="PROSITE" id="PS50048"/>
    </source>
</evidence>
<dbReference type="EMBL" id="CAJVPG010000422">
    <property type="protein sequence ID" value="CAG8408210.1"/>
    <property type="molecule type" value="Genomic_DNA"/>
</dbReference>
<evidence type="ECO:0000256" key="4">
    <source>
        <dbReference type="ARBA" id="ARBA00023125"/>
    </source>
</evidence>
<dbReference type="SMART" id="SM00066">
    <property type="entry name" value="GAL4"/>
    <property type="match status" value="1"/>
</dbReference>
<dbReference type="SMART" id="SM00906">
    <property type="entry name" value="Fungal_trans"/>
    <property type="match status" value="1"/>
</dbReference>
<comment type="caution">
    <text evidence="10">The sequence shown here is derived from an EMBL/GenBank/DDBJ whole genome shotgun (WGS) entry which is preliminary data.</text>
</comment>
<sequence length="764" mass="85572">MEPTGVAVSQSMLGESTSAESRKRKASDVSNKDAPTPRRKITRACDSCKVKKTRCTGTLPCTRCTRLSLPCKYNAAYSRGLPPEPLPASSSPHVADERRASEPECGQNPNSSRDLTNGPLAKSNHATSSRNSPEPGSTDFEGNYLGPSSGVSFINRVWSRLHQDEAHYPGEHQDESSKNTAVFMFGDKPYVHSQETGFALPSLGRALELVGIYFDFSMVTYRFIHRGNVESWTRQVYEYNIGPTNLPVGNMVARTAIVLMIFAVSTLYVELRPGDVPAGRSESELWYAASKYMSSLEVGPPRLETIQARLCQCLYLLSSSRANECWYSFGTTTQLVAALGLHRKWLGKPSKGCSYLELELRKRIFWSVYTLDKYLSIMFGRPRLLHDEDIDQELPGEMNDEDLLEEDPTRRTGSTDSMMIASVLHYRLGRILGDISRQLYSIYPISRHPPLDTAIRLTSELEKWKETVPPLFNSVRPSSLIPPLCRQSQVLQLAYSHAMIHVTRSFLLSDFTDLSRRPQVPHPMVSSYVHKCIQAAEDIMTIIDDLAQQNVLIQSFWFTHYVCFCAILVVYIHTIQQHQKSKGMSSSVSVSSAGSPGDPDKLRLLFSLAETCQRHLAEATRKNCPSRRYGIILEELRQEVHRQVGPAEFSVEVSHSGENHESQFLDTNHAAIRPITFDARVEGFPAMHPAEMGLNTGDDLGFLESLEGSVWWAQLDSWVSWKPLTATDLICTVICLYLSRPCLISPMIHRLSIFELGGSDVCTS</sequence>
<keyword evidence="6" id="KW-0539">Nucleus</keyword>
<keyword evidence="3" id="KW-0805">Transcription regulation</keyword>
<dbReference type="PANTHER" id="PTHR47540:SF3">
    <property type="entry name" value="ZN(II)2CYS6 TRANSCRIPTION FACTOR (EUROFUNG)"/>
    <property type="match status" value="1"/>
</dbReference>
<keyword evidence="8" id="KW-0472">Membrane</keyword>
<dbReference type="CDD" id="cd12148">
    <property type="entry name" value="fungal_TF_MHR"/>
    <property type="match status" value="1"/>
</dbReference>
<dbReference type="AlphaFoldDB" id="A0A9W4JQF3"/>
<dbReference type="InterPro" id="IPR036864">
    <property type="entry name" value="Zn2-C6_fun-type_DNA-bd_sf"/>
</dbReference>
<protein>
    <recommendedName>
        <fullName evidence="9">Zn(2)-C6 fungal-type domain-containing protein</fullName>
    </recommendedName>
</protein>
<proteinExistence type="predicted"/>
<evidence type="ECO:0000256" key="8">
    <source>
        <dbReference type="SAM" id="Phobius"/>
    </source>
</evidence>
<dbReference type="InterPro" id="IPR001138">
    <property type="entry name" value="Zn2Cys6_DnaBD"/>
</dbReference>
<dbReference type="CDD" id="cd00067">
    <property type="entry name" value="GAL4"/>
    <property type="match status" value="1"/>
</dbReference>
<dbReference type="GO" id="GO:0006351">
    <property type="term" value="P:DNA-templated transcription"/>
    <property type="evidence" value="ECO:0007669"/>
    <property type="project" value="InterPro"/>
</dbReference>
<dbReference type="SUPFAM" id="SSF57701">
    <property type="entry name" value="Zn2/Cys6 DNA-binding domain"/>
    <property type="match status" value="1"/>
</dbReference>
<keyword evidence="5" id="KW-0804">Transcription</keyword>
<name>A0A9W4JQF3_9EURO</name>
<keyword evidence="8" id="KW-0812">Transmembrane</keyword>
<dbReference type="Proteomes" id="UP001152649">
    <property type="component" value="Unassembled WGS sequence"/>
</dbReference>
<evidence type="ECO:0000256" key="7">
    <source>
        <dbReference type="SAM" id="MobiDB-lite"/>
    </source>
</evidence>
<keyword evidence="4" id="KW-0238">DNA-binding</keyword>
<feature type="compositionally biased region" description="Polar residues" evidence="7">
    <location>
        <begin position="124"/>
        <end position="135"/>
    </location>
</feature>
<evidence type="ECO:0000256" key="5">
    <source>
        <dbReference type="ARBA" id="ARBA00023163"/>
    </source>
</evidence>
<dbReference type="GO" id="GO:0005634">
    <property type="term" value="C:nucleus"/>
    <property type="evidence" value="ECO:0007669"/>
    <property type="project" value="UniProtKB-SubCell"/>
</dbReference>
<feature type="region of interest" description="Disordered" evidence="7">
    <location>
        <begin position="80"/>
        <end position="143"/>
    </location>
</feature>
<keyword evidence="8" id="KW-1133">Transmembrane helix</keyword>
<dbReference type="PANTHER" id="PTHR47540">
    <property type="entry name" value="THIAMINE REPRESSIBLE GENES REGULATORY PROTEIN THI5"/>
    <property type="match status" value="1"/>
</dbReference>
<evidence type="ECO:0000256" key="2">
    <source>
        <dbReference type="ARBA" id="ARBA00022723"/>
    </source>
</evidence>
<dbReference type="GO" id="GO:0045944">
    <property type="term" value="P:positive regulation of transcription by RNA polymerase II"/>
    <property type="evidence" value="ECO:0007669"/>
    <property type="project" value="TreeGrafter"/>
</dbReference>
<evidence type="ECO:0000256" key="1">
    <source>
        <dbReference type="ARBA" id="ARBA00004123"/>
    </source>
</evidence>
<accession>A0A9W4JQF3</accession>
<comment type="subcellular location">
    <subcellularLocation>
        <location evidence="1">Nucleus</location>
    </subcellularLocation>
</comment>